<dbReference type="NCBIfam" id="TIGR00916">
    <property type="entry name" value="2A0604s01"/>
    <property type="match status" value="1"/>
</dbReference>
<dbReference type="Proteomes" id="UP000008221">
    <property type="component" value="Chromosome"/>
</dbReference>
<keyword evidence="3 9" id="KW-1003">Cell membrane</keyword>
<evidence type="ECO:0000313" key="13">
    <source>
        <dbReference type="Proteomes" id="UP000008221"/>
    </source>
</evidence>
<feature type="transmembrane region" description="Helical" evidence="9">
    <location>
        <begin position="196"/>
        <end position="217"/>
    </location>
</feature>
<evidence type="ECO:0000256" key="1">
    <source>
        <dbReference type="ARBA" id="ARBA00004651"/>
    </source>
</evidence>
<dbReference type="HOGENOM" id="CLU_050012_2_0_11"/>
<feature type="transmembrane region" description="Helical" evidence="9">
    <location>
        <begin position="145"/>
        <end position="162"/>
    </location>
</feature>
<dbReference type="EMBL" id="CP000481">
    <property type="protein sequence ID" value="ABK53112.1"/>
    <property type="molecule type" value="Genomic_DNA"/>
</dbReference>
<protein>
    <recommendedName>
        <fullName evidence="9">Protein-export membrane protein SecF</fullName>
    </recommendedName>
</protein>
<keyword evidence="13" id="KW-1185">Reference proteome</keyword>
<sequence length="414" mass="43128">MSKLGSIGHGLYTGQISFDFVGRWRRWFTLSAVVIVIGLIGLGVRGLHLGLEFKGGTEFTFPDKGYSTSQVADVVSGAGVSDPVVQHLSRPGVGGATFQVQTKALDKSASDAVIKAITTKLGVPADEVSTTTVGASWGKQITNKAVESLIVFLVAVVLYLTLFFEWKMAISAIIALLHDLIITVGIYALVGFDVTPATVIGLLTILGYSLYDTVVVFDKVRENTRGIAGGSRMTYSQAANLAVNQTLVRSINTSVIALLPVASLLFVGAGLLGAGSLKDLALALFVGLATGTYSSIFVATPILTLLKEREPQFRALAKRVATRYGGQVPATVPVAVAAGGGTVTAAIDPAAGSPSAHGQTPAPGDASRRDAPADDGDDGDGTPSAQPIASGAVIRRQQANARRRGRPSSKKRRR</sequence>
<dbReference type="InterPro" id="IPR048634">
    <property type="entry name" value="SecD_SecF_C"/>
</dbReference>
<feature type="region of interest" description="Disordered" evidence="10">
    <location>
        <begin position="347"/>
        <end position="414"/>
    </location>
</feature>
<keyword evidence="2 9" id="KW-0813">Transport</keyword>
<evidence type="ECO:0000256" key="4">
    <source>
        <dbReference type="ARBA" id="ARBA00022692"/>
    </source>
</evidence>
<keyword evidence="8 9" id="KW-0472">Membrane</keyword>
<comment type="subunit">
    <text evidence="9">Forms a complex with SecD. Part of the essential Sec protein translocation apparatus which comprises SecA, SecYEG and auxiliary proteins SecDF. Other proteins may also be involved.</text>
</comment>
<evidence type="ECO:0000256" key="8">
    <source>
        <dbReference type="ARBA" id="ARBA00023136"/>
    </source>
</evidence>
<dbReference type="GO" id="GO:0065002">
    <property type="term" value="P:intracellular protein transmembrane transport"/>
    <property type="evidence" value="ECO:0007669"/>
    <property type="project" value="UniProtKB-UniRule"/>
</dbReference>
<dbReference type="RefSeq" id="WP_011720175.1">
    <property type="nucleotide sequence ID" value="NC_008578.1"/>
</dbReference>
<dbReference type="Gene3D" id="1.20.1640.10">
    <property type="entry name" value="Multidrug efflux transporter AcrB transmembrane domain"/>
    <property type="match status" value="1"/>
</dbReference>
<evidence type="ECO:0000256" key="10">
    <source>
        <dbReference type="SAM" id="MobiDB-lite"/>
    </source>
</evidence>
<dbReference type="InterPro" id="IPR022813">
    <property type="entry name" value="SecD/SecF_arch_bac"/>
</dbReference>
<dbReference type="Pfam" id="PF02355">
    <property type="entry name" value="SecD_SecF_C"/>
    <property type="match status" value="1"/>
</dbReference>
<evidence type="ECO:0000259" key="11">
    <source>
        <dbReference type="Pfam" id="PF02355"/>
    </source>
</evidence>
<feature type="compositionally biased region" description="Basic residues" evidence="10">
    <location>
        <begin position="401"/>
        <end position="414"/>
    </location>
</feature>
<feature type="transmembrane region" description="Helical" evidence="9">
    <location>
        <begin position="280"/>
        <end position="306"/>
    </location>
</feature>
<dbReference type="SUPFAM" id="SSF82866">
    <property type="entry name" value="Multidrug efflux transporter AcrB transmembrane domain"/>
    <property type="match status" value="1"/>
</dbReference>
<dbReference type="OrthoDB" id="9774769at2"/>
<reference evidence="12 13" key="1">
    <citation type="journal article" date="2009" name="Genome Res.">
        <title>Complete genome of the cellulolytic thermophile Acidothermus cellulolyticus 11B provides insights into its ecophysiological and evolutionary adaptations.</title>
        <authorList>
            <person name="Barabote R.D."/>
            <person name="Xie G."/>
            <person name="Leu D.H."/>
            <person name="Normand P."/>
            <person name="Necsulea A."/>
            <person name="Daubin V."/>
            <person name="Medigue C."/>
            <person name="Adney W.S."/>
            <person name="Xu X.C."/>
            <person name="Lapidus A."/>
            <person name="Parales R.E."/>
            <person name="Detter C."/>
            <person name="Pujic P."/>
            <person name="Bruce D."/>
            <person name="Lavire C."/>
            <person name="Challacombe J.F."/>
            <person name="Brettin T.S."/>
            <person name="Berry A.M."/>
        </authorList>
    </citation>
    <scope>NUCLEOTIDE SEQUENCE [LARGE SCALE GENOMIC DNA]</scope>
    <source>
        <strain evidence="13">ATCC 43068 / DSM 8971 / 11B</strain>
    </source>
</reference>
<feature type="domain" description="Protein export membrane protein SecD/SecF C-terminal" evidence="11">
    <location>
        <begin position="115"/>
        <end position="308"/>
    </location>
</feature>
<dbReference type="PANTHER" id="PTHR30081">
    <property type="entry name" value="PROTEIN-EXPORT MEMBRANE PROTEIN SEC"/>
    <property type="match status" value="1"/>
</dbReference>
<comment type="subcellular location">
    <subcellularLocation>
        <location evidence="1 9">Cell membrane</location>
        <topology evidence="1 9">Multi-pass membrane protein</topology>
    </subcellularLocation>
</comment>
<dbReference type="PRINTS" id="PR01755">
    <property type="entry name" value="SECFTRNLCASE"/>
</dbReference>
<dbReference type="HAMAP" id="MF_01464_B">
    <property type="entry name" value="SecF_B"/>
    <property type="match status" value="1"/>
</dbReference>
<comment type="similarity">
    <text evidence="9">Belongs to the SecD/SecF family. SecF subfamily.</text>
</comment>
<dbReference type="GO" id="GO:0005886">
    <property type="term" value="C:plasma membrane"/>
    <property type="evidence" value="ECO:0007669"/>
    <property type="project" value="UniProtKB-SubCell"/>
</dbReference>
<evidence type="ECO:0000256" key="7">
    <source>
        <dbReference type="ARBA" id="ARBA00023010"/>
    </source>
</evidence>
<dbReference type="InterPro" id="IPR055344">
    <property type="entry name" value="SecD_SecF_C_bact"/>
</dbReference>
<organism evidence="12 13">
    <name type="scientific">Acidothermus cellulolyticus (strain ATCC 43068 / DSM 8971 / 11B)</name>
    <dbReference type="NCBI Taxonomy" id="351607"/>
    <lineage>
        <taxon>Bacteria</taxon>
        <taxon>Bacillati</taxon>
        <taxon>Actinomycetota</taxon>
        <taxon>Actinomycetes</taxon>
        <taxon>Acidothermales</taxon>
        <taxon>Acidothermaceae</taxon>
        <taxon>Acidothermus</taxon>
    </lineage>
</organism>
<feature type="transmembrane region" description="Helical" evidence="9">
    <location>
        <begin position="255"/>
        <end position="274"/>
    </location>
</feature>
<evidence type="ECO:0000313" key="12">
    <source>
        <dbReference type="EMBL" id="ABK53112.1"/>
    </source>
</evidence>
<evidence type="ECO:0000256" key="2">
    <source>
        <dbReference type="ARBA" id="ARBA00022448"/>
    </source>
</evidence>
<feature type="transmembrane region" description="Helical" evidence="9">
    <location>
        <begin position="27"/>
        <end position="47"/>
    </location>
</feature>
<dbReference type="InterPro" id="IPR022645">
    <property type="entry name" value="SecD/SecF_bac"/>
</dbReference>
<keyword evidence="6 9" id="KW-1133">Transmembrane helix</keyword>
<dbReference type="InParanoid" id="A0LUK2"/>
<dbReference type="GO" id="GO:0006605">
    <property type="term" value="P:protein targeting"/>
    <property type="evidence" value="ECO:0007669"/>
    <property type="project" value="UniProtKB-UniRule"/>
</dbReference>
<accession>A0LUK2</accession>
<name>A0LUK2_ACIC1</name>
<dbReference type="FunCoup" id="A0LUK2">
    <property type="interactions" value="21"/>
</dbReference>
<dbReference type="InterPro" id="IPR022646">
    <property type="entry name" value="SecD/SecF_CS"/>
</dbReference>
<keyword evidence="7 9" id="KW-0811">Translocation</keyword>
<feature type="transmembrane region" description="Helical" evidence="9">
    <location>
        <begin position="169"/>
        <end position="190"/>
    </location>
</feature>
<proteinExistence type="inferred from homology"/>
<evidence type="ECO:0000256" key="5">
    <source>
        <dbReference type="ARBA" id="ARBA00022927"/>
    </source>
</evidence>
<dbReference type="Pfam" id="PF07549">
    <property type="entry name" value="Sec_GG"/>
    <property type="match status" value="1"/>
</dbReference>
<dbReference type="eggNOG" id="COG0341">
    <property type="taxonomic scope" value="Bacteria"/>
</dbReference>
<keyword evidence="4 9" id="KW-0812">Transmembrane</keyword>
<gene>
    <name evidence="9" type="primary">secF</name>
    <name evidence="12" type="ordered locus">Acel_1340</name>
</gene>
<evidence type="ECO:0000256" key="6">
    <source>
        <dbReference type="ARBA" id="ARBA00022989"/>
    </source>
</evidence>
<evidence type="ECO:0000256" key="9">
    <source>
        <dbReference type="HAMAP-Rule" id="MF_01464"/>
    </source>
</evidence>
<dbReference type="GO" id="GO:0043952">
    <property type="term" value="P:protein transport by the Sec complex"/>
    <property type="evidence" value="ECO:0007669"/>
    <property type="project" value="UniProtKB-UniRule"/>
</dbReference>
<keyword evidence="5 9" id="KW-0653">Protein transport</keyword>
<dbReference type="NCBIfam" id="TIGR00966">
    <property type="entry name" value="transloc_SecF"/>
    <property type="match status" value="1"/>
</dbReference>
<comment type="function">
    <text evidence="9">Part of the Sec protein translocase complex. Interacts with the SecYEG preprotein conducting channel. SecDF uses the proton motive force (PMF) to complete protein translocation after the ATP-dependent function of SecA.</text>
</comment>
<dbReference type="InterPro" id="IPR005665">
    <property type="entry name" value="SecF_bac"/>
</dbReference>
<evidence type="ECO:0000256" key="3">
    <source>
        <dbReference type="ARBA" id="ARBA00022475"/>
    </source>
</evidence>
<dbReference type="PANTHER" id="PTHR30081:SF8">
    <property type="entry name" value="PROTEIN TRANSLOCASE SUBUNIT SECF"/>
    <property type="match status" value="1"/>
</dbReference>
<dbReference type="KEGG" id="ace:Acel_1340"/>
<dbReference type="AlphaFoldDB" id="A0LUK2"/>
<dbReference type="GO" id="GO:0015450">
    <property type="term" value="F:protein-transporting ATPase activity"/>
    <property type="evidence" value="ECO:0007669"/>
    <property type="project" value="InterPro"/>
</dbReference>
<dbReference type="STRING" id="351607.Acel_1340"/>